<sequence>LTTVPFSCPIMEATWTWSLRWQSRKMNWRDFRRKEGGGRNTALFFEHICPSEFTPA</sequence>
<dbReference type="EMBL" id="JAPTMU010000015">
    <property type="protein sequence ID" value="KAJ4930911.1"/>
    <property type="molecule type" value="Genomic_DNA"/>
</dbReference>
<protein>
    <submittedName>
        <fullName evidence="1">Uncharacterized protein</fullName>
    </submittedName>
</protein>
<dbReference type="AlphaFoldDB" id="A0AAD6AT88"/>
<evidence type="ECO:0000313" key="2">
    <source>
        <dbReference type="Proteomes" id="UP001219934"/>
    </source>
</evidence>
<gene>
    <name evidence="1" type="ORF">JOQ06_025213</name>
</gene>
<keyword evidence="2" id="KW-1185">Reference proteome</keyword>
<comment type="caution">
    <text evidence="1">The sequence shown here is derived from an EMBL/GenBank/DDBJ whole genome shotgun (WGS) entry which is preliminary data.</text>
</comment>
<proteinExistence type="predicted"/>
<evidence type="ECO:0000313" key="1">
    <source>
        <dbReference type="EMBL" id="KAJ4930911.1"/>
    </source>
</evidence>
<accession>A0AAD6AT88</accession>
<dbReference type="Proteomes" id="UP001219934">
    <property type="component" value="Unassembled WGS sequence"/>
</dbReference>
<reference evidence="1" key="1">
    <citation type="submission" date="2022-11" db="EMBL/GenBank/DDBJ databases">
        <title>Chromosome-level genome of Pogonophryne albipinna.</title>
        <authorList>
            <person name="Jo E."/>
        </authorList>
    </citation>
    <scope>NUCLEOTIDE SEQUENCE</scope>
    <source>
        <strain evidence="1">SGF0006</strain>
        <tissue evidence="1">Muscle</tissue>
    </source>
</reference>
<feature type="non-terminal residue" evidence="1">
    <location>
        <position position="1"/>
    </location>
</feature>
<name>A0AAD6AT88_9TELE</name>
<organism evidence="1 2">
    <name type="scientific">Pogonophryne albipinna</name>
    <dbReference type="NCBI Taxonomy" id="1090488"/>
    <lineage>
        <taxon>Eukaryota</taxon>
        <taxon>Metazoa</taxon>
        <taxon>Chordata</taxon>
        <taxon>Craniata</taxon>
        <taxon>Vertebrata</taxon>
        <taxon>Euteleostomi</taxon>
        <taxon>Actinopterygii</taxon>
        <taxon>Neopterygii</taxon>
        <taxon>Teleostei</taxon>
        <taxon>Neoteleostei</taxon>
        <taxon>Acanthomorphata</taxon>
        <taxon>Eupercaria</taxon>
        <taxon>Perciformes</taxon>
        <taxon>Notothenioidei</taxon>
        <taxon>Pogonophryne</taxon>
    </lineage>
</organism>